<dbReference type="Proteomes" id="UP001595625">
    <property type="component" value="Unassembled WGS sequence"/>
</dbReference>
<dbReference type="PROSITE" id="PS51682">
    <property type="entry name" value="SAM_OMT_I"/>
    <property type="match status" value="1"/>
</dbReference>
<keyword evidence="5" id="KW-1185">Reference proteome</keyword>
<organism evidence="4 5">
    <name type="scientific">Planomicrobium okeanokoites</name>
    <name type="common">Planococcus okeanokoites</name>
    <name type="synonym">Flavobacterium okeanokoites</name>
    <dbReference type="NCBI Taxonomy" id="244"/>
    <lineage>
        <taxon>Bacteria</taxon>
        <taxon>Bacillati</taxon>
        <taxon>Bacillota</taxon>
        <taxon>Bacilli</taxon>
        <taxon>Bacillales</taxon>
        <taxon>Caryophanaceae</taxon>
        <taxon>Planomicrobium</taxon>
    </lineage>
</organism>
<dbReference type="Gene3D" id="3.40.50.150">
    <property type="entry name" value="Vaccinia Virus protein VP39"/>
    <property type="match status" value="1"/>
</dbReference>
<evidence type="ECO:0000256" key="3">
    <source>
        <dbReference type="ARBA" id="ARBA00022691"/>
    </source>
</evidence>
<sequence>MDNERFENTISAMKDYARENHVPIMEDDGINQLTALLKEQQPGVILEIGSAIGFSALKMAGALPGALIDTIERDEERYAKAREYINEAGKHEQIRVFEADALEMDLALLRKAYDAIFIDAAKGQYERFFEKYEVLLNSGGIVYCDNMHMHGMSAVPLSEIPRRKRTMIRNLKKFRETMMEHAQYDTKLLDIGDGIMICKKR</sequence>
<dbReference type="InterPro" id="IPR029063">
    <property type="entry name" value="SAM-dependent_MTases_sf"/>
</dbReference>
<dbReference type="GO" id="GO:0008168">
    <property type="term" value="F:methyltransferase activity"/>
    <property type="evidence" value="ECO:0007669"/>
    <property type="project" value="UniProtKB-KW"/>
</dbReference>
<dbReference type="Pfam" id="PF01596">
    <property type="entry name" value="Methyltransf_3"/>
    <property type="match status" value="1"/>
</dbReference>
<name>A0ABV7KQS7_PLAOK</name>
<keyword evidence="3" id="KW-0949">S-adenosyl-L-methionine</keyword>
<dbReference type="SUPFAM" id="SSF53335">
    <property type="entry name" value="S-adenosyl-L-methionine-dependent methyltransferases"/>
    <property type="match status" value="1"/>
</dbReference>
<dbReference type="RefSeq" id="WP_117312156.1">
    <property type="nucleotide sequence ID" value="NZ_JBHRUJ010000016.1"/>
</dbReference>
<gene>
    <name evidence="4" type="ORF">ACFOEJ_11895</name>
</gene>
<keyword evidence="2 4" id="KW-0808">Transferase</keyword>
<keyword evidence="1 4" id="KW-0489">Methyltransferase</keyword>
<dbReference type="CDD" id="cd02440">
    <property type="entry name" value="AdoMet_MTases"/>
    <property type="match status" value="1"/>
</dbReference>
<dbReference type="InterPro" id="IPR050362">
    <property type="entry name" value="Cation-dep_OMT"/>
</dbReference>
<dbReference type="EC" id="2.1.1.-" evidence="4"/>
<dbReference type="InterPro" id="IPR002935">
    <property type="entry name" value="SAM_O-MeTrfase"/>
</dbReference>
<evidence type="ECO:0000256" key="2">
    <source>
        <dbReference type="ARBA" id="ARBA00022679"/>
    </source>
</evidence>
<proteinExistence type="predicted"/>
<dbReference type="EMBL" id="JBHRUJ010000016">
    <property type="protein sequence ID" value="MFC3211781.1"/>
    <property type="molecule type" value="Genomic_DNA"/>
</dbReference>
<dbReference type="PANTHER" id="PTHR10509">
    <property type="entry name" value="O-METHYLTRANSFERASE-RELATED"/>
    <property type="match status" value="1"/>
</dbReference>
<evidence type="ECO:0000313" key="4">
    <source>
        <dbReference type="EMBL" id="MFC3211781.1"/>
    </source>
</evidence>
<dbReference type="PANTHER" id="PTHR10509:SF14">
    <property type="entry name" value="CAFFEOYL-COA O-METHYLTRANSFERASE 3-RELATED"/>
    <property type="match status" value="1"/>
</dbReference>
<comment type="caution">
    <text evidence="4">The sequence shown here is derived from an EMBL/GenBank/DDBJ whole genome shotgun (WGS) entry which is preliminary data.</text>
</comment>
<evidence type="ECO:0000313" key="5">
    <source>
        <dbReference type="Proteomes" id="UP001595625"/>
    </source>
</evidence>
<dbReference type="GO" id="GO:0032259">
    <property type="term" value="P:methylation"/>
    <property type="evidence" value="ECO:0007669"/>
    <property type="project" value="UniProtKB-KW"/>
</dbReference>
<protein>
    <submittedName>
        <fullName evidence="4">O-methyltransferase</fullName>
        <ecNumber evidence="4">2.1.1.-</ecNumber>
    </submittedName>
</protein>
<reference evidence="5" key="1">
    <citation type="journal article" date="2019" name="Int. J. Syst. Evol. Microbiol.">
        <title>The Global Catalogue of Microorganisms (GCM) 10K type strain sequencing project: providing services to taxonomists for standard genome sequencing and annotation.</title>
        <authorList>
            <consortium name="The Broad Institute Genomics Platform"/>
            <consortium name="The Broad Institute Genome Sequencing Center for Infectious Disease"/>
            <person name="Wu L."/>
            <person name="Ma J."/>
        </authorList>
    </citation>
    <scope>NUCLEOTIDE SEQUENCE [LARGE SCALE GENOMIC DNA]</scope>
    <source>
        <strain evidence="5">CCM 320</strain>
    </source>
</reference>
<evidence type="ECO:0000256" key="1">
    <source>
        <dbReference type="ARBA" id="ARBA00022603"/>
    </source>
</evidence>
<accession>A0ABV7KQS7</accession>